<dbReference type="AlphaFoldDB" id="A0A0K9Q4Z7"/>
<accession>A0A0K9Q4Z7</accession>
<keyword evidence="2" id="KW-1185">Reference proteome</keyword>
<dbReference type="Proteomes" id="UP000036987">
    <property type="component" value="Unassembled WGS sequence"/>
</dbReference>
<feature type="non-terminal residue" evidence="1">
    <location>
        <position position="225"/>
    </location>
</feature>
<organism evidence="1 2">
    <name type="scientific">Zostera marina</name>
    <name type="common">Eelgrass</name>
    <dbReference type="NCBI Taxonomy" id="29655"/>
    <lineage>
        <taxon>Eukaryota</taxon>
        <taxon>Viridiplantae</taxon>
        <taxon>Streptophyta</taxon>
        <taxon>Embryophyta</taxon>
        <taxon>Tracheophyta</taxon>
        <taxon>Spermatophyta</taxon>
        <taxon>Magnoliopsida</taxon>
        <taxon>Liliopsida</taxon>
        <taxon>Zosteraceae</taxon>
        <taxon>Zostera</taxon>
    </lineage>
</organism>
<feature type="non-terminal residue" evidence="1">
    <location>
        <position position="1"/>
    </location>
</feature>
<dbReference type="EMBL" id="LFYR01000148">
    <property type="protein sequence ID" value="KMZ75587.1"/>
    <property type="molecule type" value="Genomic_DNA"/>
</dbReference>
<sequence>ESANHLYSFIKNNKFNWNQLEQYGTFLRRIDTCYDRPHKSIDKVTNNTFLEATLKHLKRVFPNNNLEYRRNRSGELINVGHRTSAKYYRVYLKGECLRFEFEHKDRKTLNLYDHFLKTKQFRKLEQRISYEFWKQTQHLFSYSQETEKVEWLAQRLRPFQTRNSLGDSGTAINIHYIQQCSMKKLQKQDLIRLFQLLAYLKLLDGYKTANLRSKFRQYKFPIREF</sequence>
<name>A0A0K9Q4Z7_ZOSMR</name>
<evidence type="ECO:0000313" key="2">
    <source>
        <dbReference type="Proteomes" id="UP000036987"/>
    </source>
</evidence>
<comment type="caution">
    <text evidence="1">The sequence shown here is derived from an EMBL/GenBank/DDBJ whole genome shotgun (WGS) entry which is preliminary data.</text>
</comment>
<proteinExistence type="predicted"/>
<evidence type="ECO:0000313" key="1">
    <source>
        <dbReference type="EMBL" id="KMZ75587.1"/>
    </source>
</evidence>
<gene>
    <name evidence="1" type="ORF">ZOSMA_11316G00010</name>
</gene>
<reference evidence="2" key="1">
    <citation type="journal article" date="2016" name="Nature">
        <title>The genome of the seagrass Zostera marina reveals angiosperm adaptation to the sea.</title>
        <authorList>
            <person name="Olsen J.L."/>
            <person name="Rouze P."/>
            <person name="Verhelst B."/>
            <person name="Lin Y.-C."/>
            <person name="Bayer T."/>
            <person name="Collen J."/>
            <person name="Dattolo E."/>
            <person name="De Paoli E."/>
            <person name="Dittami S."/>
            <person name="Maumus F."/>
            <person name="Michel G."/>
            <person name="Kersting A."/>
            <person name="Lauritano C."/>
            <person name="Lohaus R."/>
            <person name="Toepel M."/>
            <person name="Tonon T."/>
            <person name="Vanneste K."/>
            <person name="Amirebrahimi M."/>
            <person name="Brakel J."/>
            <person name="Bostroem C."/>
            <person name="Chovatia M."/>
            <person name="Grimwood J."/>
            <person name="Jenkins J.W."/>
            <person name="Jueterbock A."/>
            <person name="Mraz A."/>
            <person name="Stam W.T."/>
            <person name="Tice H."/>
            <person name="Bornberg-Bauer E."/>
            <person name="Green P.J."/>
            <person name="Pearson G.A."/>
            <person name="Procaccini G."/>
            <person name="Duarte C.M."/>
            <person name="Schmutz J."/>
            <person name="Reusch T.B.H."/>
            <person name="Van de Peer Y."/>
        </authorList>
    </citation>
    <scope>NUCLEOTIDE SEQUENCE [LARGE SCALE GENOMIC DNA]</scope>
    <source>
        <strain evidence="2">cv. Finnish</strain>
    </source>
</reference>
<protein>
    <submittedName>
        <fullName evidence="1">Uncharacterized protein</fullName>
    </submittedName>
</protein>